<gene>
    <name evidence="1" type="ordered locus">Psta_2993</name>
</gene>
<dbReference type="HOGENOM" id="CLU_2938664_0_0_0"/>
<dbReference type="KEGG" id="psl:Psta_2993"/>
<organism evidence="1 2">
    <name type="scientific">Pirellula staleyi (strain ATCC 27377 / DSM 6068 / ICPB 4128)</name>
    <name type="common">Pirella staleyi</name>
    <dbReference type="NCBI Taxonomy" id="530564"/>
    <lineage>
        <taxon>Bacteria</taxon>
        <taxon>Pseudomonadati</taxon>
        <taxon>Planctomycetota</taxon>
        <taxon>Planctomycetia</taxon>
        <taxon>Pirellulales</taxon>
        <taxon>Pirellulaceae</taxon>
        <taxon>Pirellula</taxon>
    </lineage>
</organism>
<evidence type="ECO:0000313" key="2">
    <source>
        <dbReference type="Proteomes" id="UP000001887"/>
    </source>
</evidence>
<dbReference type="Proteomes" id="UP000001887">
    <property type="component" value="Chromosome"/>
</dbReference>
<evidence type="ECO:0000313" key="1">
    <source>
        <dbReference type="EMBL" id="ADB17658.1"/>
    </source>
</evidence>
<dbReference type="AlphaFoldDB" id="D2R9A8"/>
<accession>D2R9A8</accession>
<name>D2R9A8_PIRSD</name>
<reference evidence="1 2" key="1">
    <citation type="journal article" date="2009" name="Stand. Genomic Sci.">
        <title>Complete genome sequence of Pirellula staleyi type strain (ATCC 27377).</title>
        <authorList>
            <person name="Clum A."/>
            <person name="Tindall B.J."/>
            <person name="Sikorski J."/>
            <person name="Ivanova N."/>
            <person name="Mavrommatis K."/>
            <person name="Lucas S."/>
            <person name="Glavina del Rio T."/>
            <person name="Nolan M."/>
            <person name="Chen F."/>
            <person name="Tice H."/>
            <person name="Pitluck S."/>
            <person name="Cheng J.F."/>
            <person name="Chertkov O."/>
            <person name="Brettin T."/>
            <person name="Han C."/>
            <person name="Detter J.C."/>
            <person name="Kuske C."/>
            <person name="Bruce D."/>
            <person name="Goodwin L."/>
            <person name="Ovchinikova G."/>
            <person name="Pati A."/>
            <person name="Mikhailova N."/>
            <person name="Chen A."/>
            <person name="Palaniappan K."/>
            <person name="Land M."/>
            <person name="Hauser L."/>
            <person name="Chang Y.J."/>
            <person name="Jeffries C.D."/>
            <person name="Chain P."/>
            <person name="Rohde M."/>
            <person name="Goker M."/>
            <person name="Bristow J."/>
            <person name="Eisen J.A."/>
            <person name="Markowitz V."/>
            <person name="Hugenholtz P."/>
            <person name="Kyrpides N.C."/>
            <person name="Klenk H.P."/>
            <person name="Lapidus A."/>
        </authorList>
    </citation>
    <scope>NUCLEOTIDE SEQUENCE [LARGE SCALE GENOMIC DNA]</scope>
    <source>
        <strain evidence="2">ATCC 27377 / DSM 6068 / ICPB 4128</strain>
    </source>
</reference>
<proteinExistence type="predicted"/>
<keyword evidence="2" id="KW-1185">Reference proteome</keyword>
<sequence>MLTEAEVQRSFRNLFRSKDIPAENLEKAEALLEELRAESPLRHRLSVELEELRKLHAKYQAAK</sequence>
<protein>
    <submittedName>
        <fullName evidence="1">Uncharacterized protein</fullName>
    </submittedName>
</protein>
<dbReference type="EMBL" id="CP001848">
    <property type="protein sequence ID" value="ADB17658.1"/>
    <property type="molecule type" value="Genomic_DNA"/>
</dbReference>